<keyword evidence="1" id="KW-0547">Nucleotide-binding</keyword>
<name>A0A4V3GXS3_9FIRM</name>
<feature type="domain" description="Helicase ATP-binding" evidence="3">
    <location>
        <begin position="31"/>
        <end position="209"/>
    </location>
</feature>
<dbReference type="InterPro" id="IPR001650">
    <property type="entry name" value="Helicase_C-like"/>
</dbReference>
<keyword evidence="5" id="KW-0347">Helicase</keyword>
<dbReference type="GO" id="GO:0016887">
    <property type="term" value="F:ATP hydrolysis activity"/>
    <property type="evidence" value="ECO:0007669"/>
    <property type="project" value="TreeGrafter"/>
</dbReference>
<keyword evidence="6" id="KW-1185">Reference proteome</keyword>
<dbReference type="SMART" id="SM00487">
    <property type="entry name" value="DEXDc"/>
    <property type="match status" value="1"/>
</dbReference>
<dbReference type="GO" id="GO:0003677">
    <property type="term" value="F:DNA binding"/>
    <property type="evidence" value="ECO:0007669"/>
    <property type="project" value="TreeGrafter"/>
</dbReference>
<evidence type="ECO:0000259" key="3">
    <source>
        <dbReference type="PROSITE" id="PS51192"/>
    </source>
</evidence>
<dbReference type="InterPro" id="IPR014001">
    <property type="entry name" value="Helicase_ATP-bd"/>
</dbReference>
<dbReference type="GO" id="GO:0005524">
    <property type="term" value="F:ATP binding"/>
    <property type="evidence" value="ECO:0007669"/>
    <property type="project" value="UniProtKB-KW"/>
</dbReference>
<keyword evidence="5" id="KW-0378">Hydrolase</keyword>
<evidence type="ECO:0000256" key="1">
    <source>
        <dbReference type="ARBA" id="ARBA00022741"/>
    </source>
</evidence>
<organism evidence="5 6">
    <name type="scientific">Orenia marismortui</name>
    <dbReference type="NCBI Taxonomy" id="46469"/>
    <lineage>
        <taxon>Bacteria</taxon>
        <taxon>Bacillati</taxon>
        <taxon>Bacillota</taxon>
        <taxon>Clostridia</taxon>
        <taxon>Halanaerobiales</taxon>
        <taxon>Halobacteroidaceae</taxon>
        <taxon>Orenia</taxon>
    </lineage>
</organism>
<dbReference type="PROSITE" id="PS51194">
    <property type="entry name" value="HELICASE_CTER"/>
    <property type="match status" value="1"/>
</dbReference>
<gene>
    <name evidence="5" type="ORF">C7959_12036</name>
</gene>
<sequence>MSFSLLSEPIQKFIWDEEWKYFTPIQDAAISKIIKTDYNYILASQTASGKTEAAFLPILSLLDSNVKGVQVLYISPLRALINDQFKRVDKLCEYLNMKVTKWHSDVSSNYKNKLIKEPNGILQITPESIESFFLNHPEYIEHLFNNLKFIVIDEIHTFLATPRGIHLQSLLSRLIIGIDSSPRCIGLSATLGEFNEAKKFFGNINKTKVLKASSSNSVKFFLINFKNENKALPIPLVQDCYKLTQKYKSLIFANSRGRTEEIAVKLKKEAQRSNNHNMYFTHHSSIDKKERENIESLLKDSKNPITVACTSTLELGIDIGSIDLVVQLDSTFSVSSLVQRLGRSGRGKDKSSLLQMYTTNEWSMLQAISCIELYKDKFLDFNWDIKYPIDILFHQILSTLMENNGIKRNEIFNRLRNNFAFKVIKDSDINLLLDFMIEKEYIQDLKHELILGYEGENLTNSRKIYSVFDNSFDFKVLASGKNIGTLPYSLMIKEGENIFLGAKIWKIHKVDFKGHKLYVQPANDGKPPLFSGNPGLVPAKVREKMMEIIFSDINFSYINKSAKNNLESLRNDFRHIDLKDITKERPVIKNENHYSLYTFADTRVNRTLYAIFVSLLGNEVVKYNGLDSTLNFRTKLDLENLILTSKKLTKQPHNVLEKLDKDKLSISKWGQYLPEALQNKWLKYNYFDFDKTIEYLNTINFIE</sequence>
<dbReference type="PANTHER" id="PTHR47962:SF5">
    <property type="entry name" value="ATP-DEPENDENT HELICASE LHR-RELATED"/>
    <property type="match status" value="1"/>
</dbReference>
<dbReference type="RefSeq" id="WP_134117502.1">
    <property type="nucleotide sequence ID" value="NZ_SOEG01000020.1"/>
</dbReference>
<dbReference type="Gene3D" id="3.40.50.300">
    <property type="entry name" value="P-loop containing nucleotide triphosphate hydrolases"/>
    <property type="match status" value="2"/>
</dbReference>
<protein>
    <submittedName>
        <fullName evidence="5">ATP-dependent Lhr-like helicase</fullName>
    </submittedName>
</protein>
<reference evidence="5 6" key="1">
    <citation type="submission" date="2019-03" db="EMBL/GenBank/DDBJ databases">
        <title>Subsurface microbial communities from deep shales in Ohio and West Virginia, USA.</title>
        <authorList>
            <person name="Wrighton K."/>
        </authorList>
    </citation>
    <scope>NUCLEOTIDE SEQUENCE [LARGE SCALE GENOMIC DNA]</scope>
    <source>
        <strain evidence="5 6">MSL 6dP</strain>
    </source>
</reference>
<dbReference type="SMART" id="SM00490">
    <property type="entry name" value="HELICc"/>
    <property type="match status" value="1"/>
</dbReference>
<dbReference type="SUPFAM" id="SSF52540">
    <property type="entry name" value="P-loop containing nucleoside triphosphate hydrolases"/>
    <property type="match status" value="1"/>
</dbReference>
<dbReference type="EMBL" id="SOEG01000020">
    <property type="protein sequence ID" value="TDX49142.1"/>
    <property type="molecule type" value="Genomic_DNA"/>
</dbReference>
<dbReference type="InterPro" id="IPR052511">
    <property type="entry name" value="ATP-dep_Helicase"/>
</dbReference>
<comment type="caution">
    <text evidence="5">The sequence shown here is derived from an EMBL/GenBank/DDBJ whole genome shotgun (WGS) entry which is preliminary data.</text>
</comment>
<proteinExistence type="predicted"/>
<dbReference type="Pfam" id="PF00271">
    <property type="entry name" value="Helicase_C"/>
    <property type="match status" value="1"/>
</dbReference>
<dbReference type="InterPro" id="IPR027417">
    <property type="entry name" value="P-loop_NTPase"/>
</dbReference>
<dbReference type="Proteomes" id="UP000295832">
    <property type="component" value="Unassembled WGS sequence"/>
</dbReference>
<evidence type="ECO:0000313" key="5">
    <source>
        <dbReference type="EMBL" id="TDX49142.1"/>
    </source>
</evidence>
<dbReference type="PROSITE" id="PS51192">
    <property type="entry name" value="HELICASE_ATP_BIND_1"/>
    <property type="match status" value="1"/>
</dbReference>
<dbReference type="InterPro" id="IPR011545">
    <property type="entry name" value="DEAD/DEAH_box_helicase_dom"/>
</dbReference>
<dbReference type="AlphaFoldDB" id="A0A4V3GXS3"/>
<evidence type="ECO:0000259" key="4">
    <source>
        <dbReference type="PROSITE" id="PS51194"/>
    </source>
</evidence>
<keyword evidence="2" id="KW-0067">ATP-binding</keyword>
<dbReference type="PANTHER" id="PTHR47962">
    <property type="entry name" value="ATP-DEPENDENT HELICASE LHR-RELATED-RELATED"/>
    <property type="match status" value="1"/>
</dbReference>
<feature type="domain" description="Helicase C-terminal" evidence="4">
    <location>
        <begin position="235"/>
        <end position="393"/>
    </location>
</feature>
<accession>A0A4V3GXS3</accession>
<evidence type="ECO:0000256" key="2">
    <source>
        <dbReference type="ARBA" id="ARBA00022840"/>
    </source>
</evidence>
<evidence type="ECO:0000313" key="6">
    <source>
        <dbReference type="Proteomes" id="UP000295832"/>
    </source>
</evidence>
<dbReference type="GO" id="GO:0004386">
    <property type="term" value="F:helicase activity"/>
    <property type="evidence" value="ECO:0007669"/>
    <property type="project" value="UniProtKB-KW"/>
</dbReference>
<dbReference type="Pfam" id="PF00270">
    <property type="entry name" value="DEAD"/>
    <property type="match status" value="1"/>
</dbReference>